<dbReference type="Proteomes" id="UP000592294">
    <property type="component" value="Unassembled WGS sequence"/>
</dbReference>
<proteinExistence type="predicted"/>
<gene>
    <name evidence="1" type="ORF">HW932_02300</name>
</gene>
<name>A0A850R9Y4_9GAMM</name>
<keyword evidence="2" id="KW-1185">Reference proteome</keyword>
<dbReference type="EMBL" id="JABZEO010000001">
    <property type="protein sequence ID" value="NVZ08092.1"/>
    <property type="molecule type" value="Genomic_DNA"/>
</dbReference>
<dbReference type="AlphaFoldDB" id="A0A850R9Y4"/>
<reference evidence="1 2" key="1">
    <citation type="submission" date="2020-06" db="EMBL/GenBank/DDBJ databases">
        <title>Whole-genome sequence of Allochromatium humboldtianum DSM 21881, type strain.</title>
        <authorList>
            <person name="Kyndt J.A."/>
            <person name="Meyer T.E."/>
        </authorList>
    </citation>
    <scope>NUCLEOTIDE SEQUENCE [LARGE SCALE GENOMIC DNA]</scope>
    <source>
        <strain evidence="1 2">DSM 21881</strain>
    </source>
</reference>
<organism evidence="1 2">
    <name type="scientific">Allochromatium humboldtianum</name>
    <dbReference type="NCBI Taxonomy" id="504901"/>
    <lineage>
        <taxon>Bacteria</taxon>
        <taxon>Pseudomonadati</taxon>
        <taxon>Pseudomonadota</taxon>
        <taxon>Gammaproteobacteria</taxon>
        <taxon>Chromatiales</taxon>
        <taxon>Chromatiaceae</taxon>
        <taxon>Allochromatium</taxon>
    </lineage>
</organism>
<evidence type="ECO:0000313" key="1">
    <source>
        <dbReference type="EMBL" id="NVZ08092.1"/>
    </source>
</evidence>
<dbReference type="RefSeq" id="WP_176974876.1">
    <property type="nucleotide sequence ID" value="NZ_JABZEO010000001.1"/>
</dbReference>
<protein>
    <submittedName>
        <fullName evidence="1">Uncharacterized protein</fullName>
    </submittedName>
</protein>
<comment type="caution">
    <text evidence="1">The sequence shown here is derived from an EMBL/GenBank/DDBJ whole genome shotgun (WGS) entry which is preliminary data.</text>
</comment>
<sequence>MDTNQIFVLLPACTFPNKDTNGAREVDLQENLLYLGAKLPEAQFVVCDNGQRAPDVPAGVTLVHDRGAFSDNPSIGECRNLLSGLHCLDDEALAIKLHARCKLLNFRAFDAFLQENHAFFLASPNIWSHGPHGYDELPYLDTRVFAARVGILRRLLADTLALLESEGGRMERAMLAVVLRRPEDCALVHTSGSFFPILSGAAGHGRNYTSPTALVRSYIKALIYRFGL</sequence>
<accession>A0A850R9Y4</accession>
<evidence type="ECO:0000313" key="2">
    <source>
        <dbReference type="Proteomes" id="UP000592294"/>
    </source>
</evidence>